<name>A0ABY4HW19_CHIFI</name>
<keyword evidence="2" id="KW-1185">Reference proteome</keyword>
<dbReference type="RefSeq" id="WP_247810310.1">
    <property type="nucleotide sequence ID" value="NZ_CP095855.1"/>
</dbReference>
<protein>
    <submittedName>
        <fullName evidence="1">Uncharacterized protein</fullName>
    </submittedName>
</protein>
<dbReference type="Proteomes" id="UP000830198">
    <property type="component" value="Chromosome"/>
</dbReference>
<proteinExistence type="predicted"/>
<accession>A0ABY4HW19</accession>
<dbReference type="EMBL" id="CP095855">
    <property type="protein sequence ID" value="UPK67968.1"/>
    <property type="molecule type" value="Genomic_DNA"/>
</dbReference>
<evidence type="ECO:0000313" key="1">
    <source>
        <dbReference type="EMBL" id="UPK67968.1"/>
    </source>
</evidence>
<gene>
    <name evidence="1" type="ORF">MYF79_23735</name>
</gene>
<evidence type="ECO:0000313" key="2">
    <source>
        <dbReference type="Proteomes" id="UP000830198"/>
    </source>
</evidence>
<organism evidence="1 2">
    <name type="scientific">Chitinophaga filiformis</name>
    <name type="common">Myxococcus filiformis</name>
    <name type="synonym">Flexibacter filiformis</name>
    <dbReference type="NCBI Taxonomy" id="104663"/>
    <lineage>
        <taxon>Bacteria</taxon>
        <taxon>Pseudomonadati</taxon>
        <taxon>Bacteroidota</taxon>
        <taxon>Chitinophagia</taxon>
        <taxon>Chitinophagales</taxon>
        <taxon>Chitinophagaceae</taxon>
        <taxon>Chitinophaga</taxon>
    </lineage>
</organism>
<reference evidence="1 2" key="1">
    <citation type="submission" date="2022-04" db="EMBL/GenBank/DDBJ databases">
        <title>The arsenic-methylating capacity of Chitinophaga filiformis YT5 during chitin decomposition.</title>
        <authorList>
            <person name="Chen G."/>
            <person name="Liang Y."/>
        </authorList>
    </citation>
    <scope>NUCLEOTIDE SEQUENCE [LARGE SCALE GENOMIC DNA]</scope>
    <source>
        <strain evidence="1 2">YT5</strain>
    </source>
</reference>
<sequence length="98" mass="11084">MEQMSMEGLEVISINYEDPTLPKLVREFRPAVYLDGQDYCCLLGPDPQEGIFGCGHNRQDAINDWIQHFNERISKPAANDKVATEIIDSLSISKGDVW</sequence>